<keyword evidence="1" id="KW-0472">Membrane</keyword>
<gene>
    <name evidence="2" type="ORF">HFZ78_15725</name>
</gene>
<feature type="transmembrane region" description="Helical" evidence="1">
    <location>
        <begin position="40"/>
        <end position="61"/>
    </location>
</feature>
<organism evidence="2 3">
    <name type="scientific">Priestia megaterium</name>
    <name type="common">Bacillus megaterium</name>
    <dbReference type="NCBI Taxonomy" id="1404"/>
    <lineage>
        <taxon>Bacteria</taxon>
        <taxon>Bacillati</taxon>
        <taxon>Bacillota</taxon>
        <taxon>Bacilli</taxon>
        <taxon>Bacillales</taxon>
        <taxon>Bacillaceae</taxon>
        <taxon>Priestia</taxon>
    </lineage>
</organism>
<keyword evidence="1" id="KW-0812">Transmembrane</keyword>
<proteinExistence type="predicted"/>
<feature type="transmembrane region" description="Helical" evidence="1">
    <location>
        <begin position="9"/>
        <end position="28"/>
    </location>
</feature>
<evidence type="ECO:0000313" key="3">
    <source>
        <dbReference type="Proteomes" id="UP000501868"/>
    </source>
</evidence>
<feature type="transmembrane region" description="Helical" evidence="1">
    <location>
        <begin position="97"/>
        <end position="124"/>
    </location>
</feature>
<name>A0A6H1P3Y7_PRIMG</name>
<dbReference type="EMBL" id="CP051128">
    <property type="protein sequence ID" value="QIZ08001.1"/>
    <property type="molecule type" value="Genomic_DNA"/>
</dbReference>
<evidence type="ECO:0000313" key="2">
    <source>
        <dbReference type="EMBL" id="QIZ08001.1"/>
    </source>
</evidence>
<dbReference type="AlphaFoldDB" id="A0A6H1P3Y7"/>
<evidence type="ECO:0000256" key="1">
    <source>
        <dbReference type="SAM" id="Phobius"/>
    </source>
</evidence>
<keyword evidence="1" id="KW-1133">Transmembrane helix</keyword>
<feature type="transmembrane region" description="Helical" evidence="1">
    <location>
        <begin position="68"/>
        <end position="91"/>
    </location>
</feature>
<protein>
    <submittedName>
        <fullName evidence="2">Uncharacterized protein</fullName>
    </submittedName>
</protein>
<reference evidence="2 3" key="1">
    <citation type="submission" date="2020-04" db="EMBL/GenBank/DDBJ databases">
        <title>Genome-Wide Identification of 5-Methylcytosine Sites in Bacterial Genomes By High-Throughput Sequencing of MspJI Restriction Fragments.</title>
        <authorList>
            <person name="Wu V."/>
        </authorList>
    </citation>
    <scope>NUCLEOTIDE SEQUENCE [LARGE SCALE GENOMIC DNA]</scope>
    <source>
        <strain evidence="2 3">S2</strain>
    </source>
</reference>
<reference evidence="2 3" key="2">
    <citation type="submission" date="2020-04" db="EMBL/GenBank/DDBJ databases">
        <authorList>
            <person name="Fomenkov A."/>
            <person name="Anton B.P."/>
            <person name="Roberts R.J."/>
        </authorList>
    </citation>
    <scope>NUCLEOTIDE SEQUENCE [LARGE SCALE GENOMIC DNA]</scope>
    <source>
        <strain evidence="2 3">S2</strain>
    </source>
</reference>
<sequence>MKILFKTQVLSITFAIIWVVCLNILAFLDQPERALQYINWFVYGFAVLFAIISFLLTKYVIGHNWLAVPLVLVPYLIIYTPFFKGIMLSLVSKSYGMIINFLSISTGTIYLMAILISLVFGIIFSNRRNKA</sequence>
<accession>A0A6H1P3Y7</accession>
<dbReference type="Proteomes" id="UP000501868">
    <property type="component" value="Chromosome"/>
</dbReference>